<dbReference type="PATRIC" id="fig|1230459.4.peg.809"/>
<proteinExistence type="predicted"/>
<dbReference type="AlphaFoldDB" id="L9Z9I6"/>
<protein>
    <submittedName>
        <fullName evidence="2">Uncharacterized protein</fullName>
    </submittedName>
</protein>
<organism evidence="2 3">
    <name type="scientific">Natrinema gari JCM 14663</name>
    <dbReference type="NCBI Taxonomy" id="1230459"/>
    <lineage>
        <taxon>Archaea</taxon>
        <taxon>Methanobacteriati</taxon>
        <taxon>Methanobacteriota</taxon>
        <taxon>Stenosarchaea group</taxon>
        <taxon>Halobacteria</taxon>
        <taxon>Halobacteriales</taxon>
        <taxon>Natrialbaceae</taxon>
        <taxon>Natrinema</taxon>
    </lineage>
</organism>
<comment type="caution">
    <text evidence="2">The sequence shown here is derived from an EMBL/GenBank/DDBJ whole genome shotgun (WGS) entry which is preliminary data.</text>
</comment>
<feature type="region of interest" description="Disordered" evidence="1">
    <location>
        <begin position="19"/>
        <end position="42"/>
    </location>
</feature>
<evidence type="ECO:0000313" key="3">
    <source>
        <dbReference type="Proteomes" id="UP000011592"/>
    </source>
</evidence>
<dbReference type="EMBL" id="AOIJ01000033">
    <property type="protein sequence ID" value="ELY83019.1"/>
    <property type="molecule type" value="Genomic_DNA"/>
</dbReference>
<keyword evidence="3" id="KW-1185">Reference proteome</keyword>
<dbReference type="Proteomes" id="UP000011592">
    <property type="component" value="Unassembled WGS sequence"/>
</dbReference>
<name>L9Z9I6_9EURY</name>
<evidence type="ECO:0000256" key="1">
    <source>
        <dbReference type="SAM" id="MobiDB-lite"/>
    </source>
</evidence>
<reference evidence="2 3" key="1">
    <citation type="journal article" date="2014" name="PLoS Genet.">
        <title>Phylogenetically driven sequencing of extremely halophilic archaea reveals strategies for static and dynamic osmo-response.</title>
        <authorList>
            <person name="Becker E.A."/>
            <person name="Seitzer P.M."/>
            <person name="Tritt A."/>
            <person name="Larsen D."/>
            <person name="Krusor M."/>
            <person name="Yao A.I."/>
            <person name="Wu D."/>
            <person name="Madern D."/>
            <person name="Eisen J.A."/>
            <person name="Darling A.E."/>
            <person name="Facciotti M.T."/>
        </authorList>
    </citation>
    <scope>NUCLEOTIDE SEQUENCE [LARGE SCALE GENOMIC DNA]</scope>
    <source>
        <strain evidence="2 3">JCM 14663</strain>
    </source>
</reference>
<sequence length="42" mass="4461">MFPVSHDTCEFNAPNVSVSTVDPNRTAPFGGGTPARREDGLL</sequence>
<evidence type="ECO:0000313" key="2">
    <source>
        <dbReference type="EMBL" id="ELY83019.1"/>
    </source>
</evidence>
<accession>L9Z9I6</accession>
<gene>
    <name evidence="2" type="ORF">C486_04049</name>
</gene>